<evidence type="ECO:0000313" key="4">
    <source>
        <dbReference type="Proteomes" id="UP001159364"/>
    </source>
</evidence>
<feature type="region of interest" description="Disordered" evidence="2">
    <location>
        <begin position="265"/>
        <end position="439"/>
    </location>
</feature>
<dbReference type="PANTHER" id="PTHR12161:SF60">
    <property type="entry name" value="REGULATOR OF VPS4 ACTIVITY IN THE MVB PATHWAY PROTEIN"/>
    <property type="match status" value="1"/>
</dbReference>
<name>A0AAV8U549_9ROSI</name>
<proteinExistence type="inferred from homology"/>
<dbReference type="InterPro" id="IPR042277">
    <property type="entry name" value="IST1-like"/>
</dbReference>
<dbReference type="PANTHER" id="PTHR12161">
    <property type="entry name" value="IST1 FAMILY MEMBER"/>
    <property type="match status" value="1"/>
</dbReference>
<dbReference type="GO" id="GO:0015031">
    <property type="term" value="P:protein transport"/>
    <property type="evidence" value="ECO:0007669"/>
    <property type="project" value="InterPro"/>
</dbReference>
<evidence type="ECO:0000256" key="1">
    <source>
        <dbReference type="ARBA" id="ARBA00005536"/>
    </source>
</evidence>
<dbReference type="InterPro" id="IPR005061">
    <property type="entry name" value="Ist1"/>
</dbReference>
<comment type="caution">
    <text evidence="3">The sequence shown here is derived from an EMBL/GenBank/DDBJ whole genome shotgun (WGS) entry which is preliminary data.</text>
</comment>
<dbReference type="Gene3D" id="1.20.1260.60">
    <property type="entry name" value="Vacuolar protein sorting-associated protein Ist1"/>
    <property type="match status" value="1"/>
</dbReference>
<evidence type="ECO:0008006" key="5">
    <source>
        <dbReference type="Google" id="ProtNLM"/>
    </source>
</evidence>
<protein>
    <recommendedName>
        <fullName evidence="5">Regulator of Vps4 activity in the MVB pathway protein</fullName>
    </recommendedName>
</protein>
<gene>
    <name evidence="3" type="ORF">K2173_004265</name>
</gene>
<feature type="region of interest" description="Disordered" evidence="2">
    <location>
        <begin position="211"/>
        <end position="250"/>
    </location>
</feature>
<dbReference type="Proteomes" id="UP001159364">
    <property type="component" value="Linkage Group LG01"/>
</dbReference>
<reference evidence="3 4" key="1">
    <citation type="submission" date="2021-09" db="EMBL/GenBank/DDBJ databases">
        <title>Genomic insights and catalytic innovation underlie evolution of tropane alkaloids biosynthesis.</title>
        <authorList>
            <person name="Wang Y.-J."/>
            <person name="Tian T."/>
            <person name="Huang J.-P."/>
            <person name="Huang S.-X."/>
        </authorList>
    </citation>
    <scope>NUCLEOTIDE SEQUENCE [LARGE SCALE GENOMIC DNA]</scope>
    <source>
        <strain evidence="3">KIB-2018</strain>
        <tissue evidence="3">Leaf</tissue>
    </source>
</reference>
<dbReference type="FunFam" id="1.20.1260.60:FF:000002">
    <property type="entry name" value="Vacuolar protein sorting-associated protein IST1"/>
    <property type="match status" value="1"/>
</dbReference>
<dbReference type="EMBL" id="JAIWQS010000001">
    <property type="protein sequence ID" value="KAJ8773435.1"/>
    <property type="molecule type" value="Genomic_DNA"/>
</dbReference>
<feature type="compositionally biased region" description="Basic and acidic residues" evidence="2">
    <location>
        <begin position="265"/>
        <end position="276"/>
    </location>
</feature>
<evidence type="ECO:0000313" key="3">
    <source>
        <dbReference type="EMBL" id="KAJ8773435.1"/>
    </source>
</evidence>
<feature type="region of interest" description="Disordered" evidence="2">
    <location>
        <begin position="455"/>
        <end position="521"/>
    </location>
</feature>
<accession>A0AAV8U549</accession>
<feature type="compositionally biased region" description="Basic and acidic residues" evidence="2">
    <location>
        <begin position="285"/>
        <end position="309"/>
    </location>
</feature>
<comment type="similarity">
    <text evidence="1">Belongs to the IST1 family.</text>
</comment>
<evidence type="ECO:0000256" key="2">
    <source>
        <dbReference type="SAM" id="MobiDB-lite"/>
    </source>
</evidence>
<organism evidence="3 4">
    <name type="scientific">Erythroxylum novogranatense</name>
    <dbReference type="NCBI Taxonomy" id="1862640"/>
    <lineage>
        <taxon>Eukaryota</taxon>
        <taxon>Viridiplantae</taxon>
        <taxon>Streptophyta</taxon>
        <taxon>Embryophyta</taxon>
        <taxon>Tracheophyta</taxon>
        <taxon>Spermatophyta</taxon>
        <taxon>Magnoliopsida</taxon>
        <taxon>eudicotyledons</taxon>
        <taxon>Gunneridae</taxon>
        <taxon>Pentapetalae</taxon>
        <taxon>rosids</taxon>
        <taxon>fabids</taxon>
        <taxon>Malpighiales</taxon>
        <taxon>Erythroxylaceae</taxon>
        <taxon>Erythroxylum</taxon>
    </lineage>
</organism>
<sequence length="536" mass="60485">MFTGLTKSKFFRKCKSSIKMTKYRLDTLKKKKKAVVKYLKNDIAELIRSGHDYNAFCRAEGLMVEQNVIDVYDFIEQFCGCISSNLSSIDKQRECPGECKEAVHSLVYATARCSDFPELKDLRTLFVDRYGITSETFVNKEFVSKLNRKPATKEMKLHLMHDIAREFSIEWNSKSLEQELFQASSTGQVSLQQDLPELDSLSKKDYAYNTEKKENYSHPKREDHIHPPPEKDNKVEEDGHKLSGNENDSLLKRYSLDSMYKVDKVKERYNSKRNESEAAPGGRKIANDDKVQSSSKDDKRSTSDGRDSQHCPTSSLTSPGDDDKLFNYKSIPPPYVKTIAEKEETKTEGSPISARSSGKNQQDDLNDESKPKPRSVRSRPSNVSKYQVLEDISSVRSPLQRPSGPENSNDNPEKSLKPPPPPGREKVGTKVLPGDDDEETMMDKLLVYYSTKASSFEKNGAKPRMKPSPSCQTSGGTGEMKSPRATKSDTLVPATPKEPRTLHARAASDMPRPYVHPNLPDCDELADRIAFLRGKK</sequence>
<dbReference type="AlphaFoldDB" id="A0AAV8U549"/>
<dbReference type="Pfam" id="PF03398">
    <property type="entry name" value="Ist1"/>
    <property type="match status" value="1"/>
</dbReference>
<keyword evidence="4" id="KW-1185">Reference proteome</keyword>